<organism evidence="1">
    <name type="scientific">Zea mays</name>
    <name type="common">Maize</name>
    <dbReference type="NCBI Taxonomy" id="4577"/>
    <lineage>
        <taxon>Eukaryota</taxon>
        <taxon>Viridiplantae</taxon>
        <taxon>Streptophyta</taxon>
        <taxon>Embryophyta</taxon>
        <taxon>Tracheophyta</taxon>
        <taxon>Spermatophyta</taxon>
        <taxon>Magnoliopsida</taxon>
        <taxon>Liliopsida</taxon>
        <taxon>Poales</taxon>
        <taxon>Poaceae</taxon>
        <taxon>PACMAD clade</taxon>
        <taxon>Panicoideae</taxon>
        <taxon>Andropogonodae</taxon>
        <taxon>Andropogoneae</taxon>
        <taxon>Tripsacinae</taxon>
        <taxon>Zea</taxon>
    </lineage>
</organism>
<reference evidence="1" key="1">
    <citation type="submission" date="2015-12" db="EMBL/GenBank/DDBJ databases">
        <title>Update maize B73 reference genome by single molecule sequencing technologies.</title>
        <authorList>
            <consortium name="Maize Genome Sequencing Project"/>
            <person name="Ware D."/>
        </authorList>
    </citation>
    <scope>NUCLEOTIDE SEQUENCE [LARGE SCALE GENOMIC DNA]</scope>
    <source>
        <tissue evidence="1">Seedling</tissue>
    </source>
</reference>
<keyword evidence="1" id="KW-0255">Endonuclease</keyword>
<name>A0A1D6DVX9_MAIZE</name>
<gene>
    <name evidence="1" type="ORF">ZEAMMB73_Zm00001d002035</name>
</gene>
<keyword evidence="1" id="KW-0540">Nuclease</keyword>
<evidence type="ECO:0000313" key="1">
    <source>
        <dbReference type="EMBL" id="ONM12869.1"/>
    </source>
</evidence>
<dbReference type="GO" id="GO:0004519">
    <property type="term" value="F:endonuclease activity"/>
    <property type="evidence" value="ECO:0007669"/>
    <property type="project" value="UniProtKB-KW"/>
</dbReference>
<proteinExistence type="predicted"/>
<protein>
    <submittedName>
        <fullName evidence="1">Endonuclease 2</fullName>
    </submittedName>
</protein>
<dbReference type="AlphaFoldDB" id="A0A1D6DVX9"/>
<dbReference type="EMBL" id="CM007648">
    <property type="protein sequence ID" value="ONM12869.1"/>
    <property type="molecule type" value="Genomic_DNA"/>
</dbReference>
<keyword evidence="1" id="KW-0378">Hydrolase</keyword>
<accession>A0A1D6DVX9</accession>
<sequence>MTTSSPRCRWFRRGSRKEASGWPRSSTGYLVGTADQASEQLIDRSIPVVDIKRLDMWRSGWGGADMICHLN</sequence>